<dbReference type="PANTHER" id="PTHR44068">
    <property type="entry name" value="ZGC:194242"/>
    <property type="match status" value="1"/>
</dbReference>
<dbReference type="InterPro" id="IPR050447">
    <property type="entry name" value="Erg6_SMT_methyltransf"/>
</dbReference>
<dbReference type="CDD" id="cd02440">
    <property type="entry name" value="AdoMet_MTases"/>
    <property type="match status" value="1"/>
</dbReference>
<dbReference type="InterPro" id="IPR029063">
    <property type="entry name" value="SAM-dependent_MTases_sf"/>
</dbReference>
<comment type="similarity">
    <text evidence="2">Belongs to the class I-like SAM-binding methyltransferase superfamily. Erg6/SMT family.</text>
</comment>
<evidence type="ECO:0000256" key="3">
    <source>
        <dbReference type="SAM" id="Phobius"/>
    </source>
</evidence>
<keyword evidence="6" id="KW-1185">Reference proteome</keyword>
<dbReference type="GO" id="GO:0005783">
    <property type="term" value="C:endoplasmic reticulum"/>
    <property type="evidence" value="ECO:0007669"/>
    <property type="project" value="TreeGrafter"/>
</dbReference>
<dbReference type="InterPro" id="IPR013216">
    <property type="entry name" value="Methyltransf_11"/>
</dbReference>
<name>A0A0C3DAH5_OIDMZ</name>
<dbReference type="GO" id="GO:0003838">
    <property type="term" value="F:sterol 24-C-methyltransferase activity"/>
    <property type="evidence" value="ECO:0007669"/>
    <property type="project" value="TreeGrafter"/>
</dbReference>
<feature type="transmembrane region" description="Helical" evidence="3">
    <location>
        <begin position="240"/>
        <end position="262"/>
    </location>
</feature>
<keyword evidence="1" id="KW-0808">Transferase</keyword>
<dbReference type="Proteomes" id="UP000054321">
    <property type="component" value="Unassembled WGS sequence"/>
</dbReference>
<organism evidence="5 6">
    <name type="scientific">Oidiodendron maius (strain Zn)</name>
    <dbReference type="NCBI Taxonomy" id="913774"/>
    <lineage>
        <taxon>Eukaryota</taxon>
        <taxon>Fungi</taxon>
        <taxon>Dikarya</taxon>
        <taxon>Ascomycota</taxon>
        <taxon>Pezizomycotina</taxon>
        <taxon>Leotiomycetes</taxon>
        <taxon>Leotiomycetes incertae sedis</taxon>
        <taxon>Myxotrichaceae</taxon>
        <taxon>Oidiodendron</taxon>
    </lineage>
</organism>
<dbReference type="HOGENOM" id="CLU_039068_2_0_1"/>
<protein>
    <recommendedName>
        <fullName evidence="4">Methyltransferase type 11 domain-containing protein</fullName>
    </recommendedName>
</protein>
<evidence type="ECO:0000313" key="6">
    <source>
        <dbReference type="Proteomes" id="UP000054321"/>
    </source>
</evidence>
<evidence type="ECO:0000256" key="1">
    <source>
        <dbReference type="ARBA" id="ARBA00022679"/>
    </source>
</evidence>
<dbReference type="Gene3D" id="3.40.50.150">
    <property type="entry name" value="Vaccinia Virus protein VP39"/>
    <property type="match status" value="1"/>
</dbReference>
<dbReference type="InParanoid" id="A0A0C3DAH5"/>
<sequence>MPPSDQEPLINLNQPLQSYYGSLESRIGYRLLLGGTRHFGYYERDTYWPFPLNGALRAMEDHLFDTLGLKNGAKVLDAGCGVAHVATYMAKRGLLVQGIDVVDRHIRKAQQNIESQGLQAAVTVRKMDYHHLDAFAGASFDGIYTMETFVHATDPERVLQEFLRVLKPGGKIALYEYDHKDLSTVPKGHRDSMNKVNAYAAMPTNNRFDEGVLERMLEEAGFEDIVLEDLSINIRPMLRFFFILAIIPYLLITLFGLEAWFINTVAGVQGYRGRYIWRYVAVSARKPPTHGSWGLRRSQ</sequence>
<dbReference type="Pfam" id="PF08241">
    <property type="entry name" value="Methyltransf_11"/>
    <property type="match status" value="1"/>
</dbReference>
<dbReference type="STRING" id="913774.A0A0C3DAH5"/>
<reference evidence="6" key="2">
    <citation type="submission" date="2015-01" db="EMBL/GenBank/DDBJ databases">
        <title>Evolutionary Origins and Diversification of the Mycorrhizal Mutualists.</title>
        <authorList>
            <consortium name="DOE Joint Genome Institute"/>
            <consortium name="Mycorrhizal Genomics Consortium"/>
            <person name="Kohler A."/>
            <person name="Kuo A."/>
            <person name="Nagy L.G."/>
            <person name="Floudas D."/>
            <person name="Copeland A."/>
            <person name="Barry K.W."/>
            <person name="Cichocki N."/>
            <person name="Veneault-Fourrey C."/>
            <person name="LaButti K."/>
            <person name="Lindquist E.A."/>
            <person name="Lipzen A."/>
            <person name="Lundell T."/>
            <person name="Morin E."/>
            <person name="Murat C."/>
            <person name="Riley R."/>
            <person name="Ohm R."/>
            <person name="Sun H."/>
            <person name="Tunlid A."/>
            <person name="Henrissat B."/>
            <person name="Grigoriev I.V."/>
            <person name="Hibbett D.S."/>
            <person name="Martin F."/>
        </authorList>
    </citation>
    <scope>NUCLEOTIDE SEQUENCE [LARGE SCALE GENOMIC DNA]</scope>
    <source>
        <strain evidence="6">Zn</strain>
    </source>
</reference>
<keyword evidence="3" id="KW-1133">Transmembrane helix</keyword>
<evidence type="ECO:0000256" key="2">
    <source>
        <dbReference type="ARBA" id="ARBA00038188"/>
    </source>
</evidence>
<feature type="domain" description="Methyltransferase type 11" evidence="4">
    <location>
        <begin position="76"/>
        <end position="173"/>
    </location>
</feature>
<evidence type="ECO:0000259" key="4">
    <source>
        <dbReference type="Pfam" id="PF08241"/>
    </source>
</evidence>
<proteinExistence type="inferred from homology"/>
<dbReference type="AlphaFoldDB" id="A0A0C3DAH5"/>
<dbReference type="GO" id="GO:0006696">
    <property type="term" value="P:ergosterol biosynthetic process"/>
    <property type="evidence" value="ECO:0007669"/>
    <property type="project" value="TreeGrafter"/>
</dbReference>
<dbReference type="PANTHER" id="PTHR44068:SF1">
    <property type="entry name" value="HYPOTHETICAL LOC100005854"/>
    <property type="match status" value="1"/>
</dbReference>
<dbReference type="OrthoDB" id="540004at2759"/>
<dbReference type="SUPFAM" id="SSF53335">
    <property type="entry name" value="S-adenosyl-L-methionine-dependent methyltransferases"/>
    <property type="match status" value="1"/>
</dbReference>
<keyword evidence="3" id="KW-0472">Membrane</keyword>
<gene>
    <name evidence="5" type="ORF">OIDMADRAFT_37544</name>
</gene>
<dbReference type="EMBL" id="KN832870">
    <property type="protein sequence ID" value="KIN08354.1"/>
    <property type="molecule type" value="Genomic_DNA"/>
</dbReference>
<evidence type="ECO:0000313" key="5">
    <source>
        <dbReference type="EMBL" id="KIN08354.1"/>
    </source>
</evidence>
<reference evidence="5 6" key="1">
    <citation type="submission" date="2014-04" db="EMBL/GenBank/DDBJ databases">
        <authorList>
            <consortium name="DOE Joint Genome Institute"/>
            <person name="Kuo A."/>
            <person name="Martino E."/>
            <person name="Perotto S."/>
            <person name="Kohler A."/>
            <person name="Nagy L.G."/>
            <person name="Floudas D."/>
            <person name="Copeland A."/>
            <person name="Barry K.W."/>
            <person name="Cichocki N."/>
            <person name="Veneault-Fourrey C."/>
            <person name="LaButti K."/>
            <person name="Lindquist E.A."/>
            <person name="Lipzen A."/>
            <person name="Lundell T."/>
            <person name="Morin E."/>
            <person name="Murat C."/>
            <person name="Sun H."/>
            <person name="Tunlid A."/>
            <person name="Henrissat B."/>
            <person name="Grigoriev I.V."/>
            <person name="Hibbett D.S."/>
            <person name="Martin F."/>
            <person name="Nordberg H.P."/>
            <person name="Cantor M.N."/>
            <person name="Hua S.X."/>
        </authorList>
    </citation>
    <scope>NUCLEOTIDE SEQUENCE [LARGE SCALE GENOMIC DNA]</scope>
    <source>
        <strain evidence="5 6">Zn</strain>
    </source>
</reference>
<accession>A0A0C3DAH5</accession>
<keyword evidence="3" id="KW-0812">Transmembrane</keyword>